<dbReference type="InterPro" id="IPR001388">
    <property type="entry name" value="Synaptobrevin-like"/>
</dbReference>
<sequence>MHDNILYSLIARGTTVLAEYSEVSGNANLVAHRILEKLPQNDSRVSYSQERHLFHIVVRDGITFLCMADESFGRRIPFAFLEDVWDRYLARFGNEAHTAPAYEHNAEFSRVLEDRMAFYSTDQRADTINRVRGEISEVKTVMVENIDKVLDRGERIELLVDKTDHLQNESFAFKREARRLKTRLWWKNVEYWKGTLQPRPVVDWYLERVADAVSGAQKATDGPITLLAHSAGGWLARVYLLGYGTDGIDRIVTLGSPHLAPPKDKGLVDQTRGILTWVTENCPDNFHQHIQYVTVAGKWVKGAKLRGSGGTLAQKMVGLGYQQVCGDAEVWGDGITPLPAAHLKGAEQITLDGVYHSPLGAGAGNSRPWYGSPEVIERWIRVVYDDKELDEKYTVEVGDMVQQ</sequence>
<dbReference type="PROSITE" id="PS00417">
    <property type="entry name" value="SYNAPTOBREVIN"/>
    <property type="match status" value="1"/>
</dbReference>
<comment type="subcellular location">
    <subcellularLocation>
        <location evidence="1">Endomembrane system</location>
    </subcellularLocation>
    <subcellularLocation>
        <location evidence="5">Endoplasmic reticulum membrane</location>
    </subcellularLocation>
</comment>
<dbReference type="InterPro" id="IPR029058">
    <property type="entry name" value="AB_hydrolase_fold"/>
</dbReference>
<dbReference type="Gene3D" id="1.20.5.110">
    <property type="match status" value="1"/>
</dbReference>
<dbReference type="PANTHER" id="PTHR47909">
    <property type="entry name" value="ALPHA/BETA-HYDROLASES SUPERFAMILY PROTEIN"/>
    <property type="match status" value="1"/>
</dbReference>
<dbReference type="SUPFAM" id="SSF58038">
    <property type="entry name" value="SNARE fusion complex"/>
    <property type="match status" value="1"/>
</dbReference>
<organism evidence="8 9">
    <name type="scientific">Coccomyxa subellipsoidea</name>
    <dbReference type="NCBI Taxonomy" id="248742"/>
    <lineage>
        <taxon>Eukaryota</taxon>
        <taxon>Viridiplantae</taxon>
        <taxon>Chlorophyta</taxon>
        <taxon>core chlorophytes</taxon>
        <taxon>Trebouxiophyceae</taxon>
        <taxon>Trebouxiophyceae incertae sedis</taxon>
        <taxon>Coccomyxaceae</taxon>
        <taxon>Coccomyxa</taxon>
    </lineage>
</organism>
<evidence type="ECO:0000313" key="9">
    <source>
        <dbReference type="Proteomes" id="UP001491310"/>
    </source>
</evidence>
<keyword evidence="5" id="KW-0378">Hydrolase</keyword>
<dbReference type="Gene3D" id="3.40.50.1820">
    <property type="entry name" value="alpha/beta hydrolase"/>
    <property type="match status" value="1"/>
</dbReference>
<dbReference type="CDD" id="cd14824">
    <property type="entry name" value="Longin"/>
    <property type="match status" value="1"/>
</dbReference>
<dbReference type="PROSITE" id="PS50892">
    <property type="entry name" value="V_SNARE"/>
    <property type="match status" value="1"/>
</dbReference>
<dbReference type="SMART" id="SM01270">
    <property type="entry name" value="Longin"/>
    <property type="match status" value="1"/>
</dbReference>
<comment type="similarity">
    <text evidence="2">Belongs to the synaptobrevin family.</text>
</comment>
<name>A0ABR2YZT2_9CHLO</name>
<evidence type="ECO:0000256" key="4">
    <source>
        <dbReference type="PROSITE-ProRule" id="PRU00290"/>
    </source>
</evidence>
<dbReference type="Pfam" id="PF13774">
    <property type="entry name" value="Longin"/>
    <property type="match status" value="1"/>
</dbReference>
<proteinExistence type="inferred from homology"/>
<reference evidence="8 9" key="1">
    <citation type="journal article" date="2024" name="Nat. Commun.">
        <title>Phylogenomics reveals the evolutionary origins of lichenization in chlorophyte algae.</title>
        <authorList>
            <person name="Puginier C."/>
            <person name="Libourel C."/>
            <person name="Otte J."/>
            <person name="Skaloud P."/>
            <person name="Haon M."/>
            <person name="Grisel S."/>
            <person name="Petersen M."/>
            <person name="Berrin J.G."/>
            <person name="Delaux P.M."/>
            <person name="Dal Grande F."/>
            <person name="Keller J."/>
        </authorList>
    </citation>
    <scope>NUCLEOTIDE SEQUENCE [LARGE SCALE GENOMIC DNA]</scope>
    <source>
        <strain evidence="8 9">SAG 216-7</strain>
    </source>
</reference>
<dbReference type="SUPFAM" id="SSF64356">
    <property type="entry name" value="SNARE-like"/>
    <property type="match status" value="1"/>
</dbReference>
<evidence type="ECO:0000313" key="8">
    <source>
        <dbReference type="EMBL" id="KAK9917183.1"/>
    </source>
</evidence>
<evidence type="ECO:0000256" key="5">
    <source>
        <dbReference type="RuleBase" id="RU365011"/>
    </source>
</evidence>
<comment type="caution">
    <text evidence="8">The sequence shown here is derived from an EMBL/GenBank/DDBJ whole genome shotgun (WGS) entry which is preliminary data.</text>
</comment>
<dbReference type="CDD" id="cd15843">
    <property type="entry name" value="R-SNARE"/>
    <property type="match status" value="1"/>
</dbReference>
<evidence type="ECO:0000256" key="3">
    <source>
        <dbReference type="ARBA" id="ARBA00023136"/>
    </source>
</evidence>
<keyword evidence="3 5" id="KW-0472">Membrane</keyword>
<dbReference type="InterPro" id="IPR010908">
    <property type="entry name" value="Longin_dom"/>
</dbReference>
<dbReference type="InterPro" id="IPR012908">
    <property type="entry name" value="PGAP1-ab_dom-like"/>
</dbReference>
<evidence type="ECO:0000259" key="6">
    <source>
        <dbReference type="PROSITE" id="PS50859"/>
    </source>
</evidence>
<dbReference type="InterPro" id="IPR011012">
    <property type="entry name" value="Longin-like_dom_sf"/>
</dbReference>
<feature type="domain" description="Longin" evidence="6">
    <location>
        <begin position="9"/>
        <end position="112"/>
    </location>
</feature>
<keyword evidence="5" id="KW-0813">Transport</keyword>
<dbReference type="EC" id="3.1.-.-" evidence="5"/>
<keyword evidence="5" id="KW-0256">Endoplasmic reticulum</keyword>
<gene>
    <name evidence="8" type="ORF">WJX75_001658</name>
</gene>
<keyword evidence="5" id="KW-0653">Protein transport</keyword>
<accession>A0ABR2YZT2</accession>
<keyword evidence="9" id="KW-1185">Reference proteome</keyword>
<evidence type="ECO:0000256" key="2">
    <source>
        <dbReference type="ARBA" id="ARBA00008025"/>
    </source>
</evidence>
<dbReference type="Pfam" id="PF07819">
    <property type="entry name" value="PGAP1"/>
    <property type="match status" value="1"/>
</dbReference>
<dbReference type="SUPFAM" id="SSF53474">
    <property type="entry name" value="alpha/beta-Hydrolases"/>
    <property type="match status" value="1"/>
</dbReference>
<feature type="domain" description="V-SNARE coiled-coil homology" evidence="7">
    <location>
        <begin position="127"/>
        <end position="187"/>
    </location>
</feature>
<evidence type="ECO:0000256" key="1">
    <source>
        <dbReference type="ARBA" id="ARBA00004308"/>
    </source>
</evidence>
<dbReference type="EMBL" id="JALJOT010000002">
    <property type="protein sequence ID" value="KAK9917183.1"/>
    <property type="molecule type" value="Genomic_DNA"/>
</dbReference>
<dbReference type="PROSITE" id="PS50859">
    <property type="entry name" value="LONGIN"/>
    <property type="match status" value="1"/>
</dbReference>
<dbReference type="Gene3D" id="3.30.450.50">
    <property type="entry name" value="Longin domain"/>
    <property type="match status" value="1"/>
</dbReference>
<dbReference type="InterPro" id="IPR042855">
    <property type="entry name" value="V_SNARE_CC"/>
</dbReference>
<evidence type="ECO:0000259" key="7">
    <source>
        <dbReference type="PROSITE" id="PS50892"/>
    </source>
</evidence>
<dbReference type="Pfam" id="PF00957">
    <property type="entry name" value="Synaptobrevin"/>
    <property type="match status" value="1"/>
</dbReference>
<dbReference type="Proteomes" id="UP001491310">
    <property type="component" value="Unassembled WGS sequence"/>
</dbReference>
<keyword evidence="4" id="KW-0175">Coiled coil</keyword>
<comment type="function">
    <text evidence="5">Involved in inositol deacylation of GPI-anchored proteins which plays important roles in the quality control and ER-associated degradation of GPI-anchored proteins.</text>
</comment>
<protein>
    <recommendedName>
        <fullName evidence="5">GPI inositol-deacylase</fullName>
        <ecNumber evidence="5">3.1.-.-</ecNumber>
    </recommendedName>
</protein>
<dbReference type="PANTHER" id="PTHR47909:SF2">
    <property type="entry name" value="GPI INOSITOL-DEACYLASE"/>
    <property type="match status" value="1"/>
</dbReference>
<dbReference type="PRINTS" id="PR00219">
    <property type="entry name" value="SYNAPTOBREVN"/>
</dbReference>
<comment type="similarity">
    <text evidence="5">Belongs to the GPI inositol-deacylase family.</text>
</comment>